<evidence type="ECO:0000313" key="5">
    <source>
        <dbReference type="Proteomes" id="UP000295662"/>
    </source>
</evidence>
<dbReference type="InterPro" id="IPR016181">
    <property type="entry name" value="Acyl_CoA_acyltransferase"/>
</dbReference>
<proteinExistence type="predicted"/>
<dbReference type="PANTHER" id="PTHR43877">
    <property type="entry name" value="AMINOALKYLPHOSPHONATE N-ACETYLTRANSFERASE-RELATED-RELATED"/>
    <property type="match status" value="1"/>
</dbReference>
<dbReference type="RefSeq" id="WP_133792834.1">
    <property type="nucleotide sequence ID" value="NZ_SOCA01000001.1"/>
</dbReference>
<gene>
    <name evidence="4" type="ORF">EI77_00137</name>
</gene>
<evidence type="ECO:0000256" key="1">
    <source>
        <dbReference type="ARBA" id="ARBA00022679"/>
    </source>
</evidence>
<dbReference type="Pfam" id="PF00583">
    <property type="entry name" value="Acetyltransf_1"/>
    <property type="match status" value="1"/>
</dbReference>
<dbReference type="SUPFAM" id="SSF55729">
    <property type="entry name" value="Acyl-CoA N-acyltransferases (Nat)"/>
    <property type="match status" value="1"/>
</dbReference>
<dbReference type="InterPro" id="IPR050832">
    <property type="entry name" value="Bact_Acetyltransf"/>
</dbReference>
<keyword evidence="1" id="KW-0808">Transferase</keyword>
<dbReference type="OrthoDB" id="5292888at2"/>
<protein>
    <submittedName>
        <fullName evidence="4">Ribosomal protein S18 acetylase RimI-like enzyme</fullName>
    </submittedName>
</protein>
<dbReference type="CDD" id="cd04301">
    <property type="entry name" value="NAT_SF"/>
    <property type="match status" value="1"/>
</dbReference>
<feature type="domain" description="N-acetyltransferase" evidence="3">
    <location>
        <begin position="56"/>
        <end position="220"/>
    </location>
</feature>
<reference evidence="4 5" key="1">
    <citation type="submission" date="2019-03" db="EMBL/GenBank/DDBJ databases">
        <title>Genomic Encyclopedia of Archaeal and Bacterial Type Strains, Phase II (KMG-II): from individual species to whole genera.</title>
        <authorList>
            <person name="Goeker M."/>
        </authorList>
    </citation>
    <scope>NUCLEOTIDE SEQUENCE [LARGE SCALE GENOMIC DNA]</scope>
    <source>
        <strain evidence="4 5">ATCC 25309</strain>
    </source>
</reference>
<organism evidence="4 5">
    <name type="scientific">Prosthecobacter fusiformis</name>
    <dbReference type="NCBI Taxonomy" id="48464"/>
    <lineage>
        <taxon>Bacteria</taxon>
        <taxon>Pseudomonadati</taxon>
        <taxon>Verrucomicrobiota</taxon>
        <taxon>Verrucomicrobiia</taxon>
        <taxon>Verrucomicrobiales</taxon>
        <taxon>Verrucomicrobiaceae</taxon>
        <taxon>Prosthecobacter</taxon>
    </lineage>
</organism>
<sequence>MALPTLGGNGLSCFPPQAGLGCYIVFVVAGGFREYGNVRNRTSLFTSSPPSRPVASMIRHATPEDARRIAEIQVAAWRSAYRGILPDEFLDQLNVEERENVWRGACGRAESALWVRMMDAEVAGFCHVTPSRDEDGQGVVEVTSIYLDPEQRRRGLGRELMGVALTFAVERGYGGISLWVLVENLAARQFYEAIGFRPDGCLKQEEGSGVCFNEMRYVWKVGGDLKANELLPAHQDLLNARRCRGASGESSLHDWDEVNGGIGMNHFLHTQI</sequence>
<accession>A0A4R7SQG7</accession>
<keyword evidence="4" id="KW-0689">Ribosomal protein</keyword>
<dbReference type="InterPro" id="IPR000182">
    <property type="entry name" value="GNAT_dom"/>
</dbReference>
<dbReference type="GO" id="GO:0005840">
    <property type="term" value="C:ribosome"/>
    <property type="evidence" value="ECO:0007669"/>
    <property type="project" value="UniProtKB-KW"/>
</dbReference>
<dbReference type="Proteomes" id="UP000295662">
    <property type="component" value="Unassembled WGS sequence"/>
</dbReference>
<keyword evidence="2" id="KW-0012">Acyltransferase</keyword>
<dbReference type="AlphaFoldDB" id="A0A4R7SQG7"/>
<evidence type="ECO:0000259" key="3">
    <source>
        <dbReference type="PROSITE" id="PS51186"/>
    </source>
</evidence>
<keyword evidence="4" id="KW-0687">Ribonucleoprotein</keyword>
<dbReference type="Gene3D" id="3.40.630.30">
    <property type="match status" value="1"/>
</dbReference>
<comment type="caution">
    <text evidence="4">The sequence shown here is derived from an EMBL/GenBank/DDBJ whole genome shotgun (WGS) entry which is preliminary data.</text>
</comment>
<name>A0A4R7SQG7_9BACT</name>
<keyword evidence="5" id="KW-1185">Reference proteome</keyword>
<dbReference type="GO" id="GO:0016747">
    <property type="term" value="F:acyltransferase activity, transferring groups other than amino-acyl groups"/>
    <property type="evidence" value="ECO:0007669"/>
    <property type="project" value="InterPro"/>
</dbReference>
<dbReference type="EMBL" id="SOCA01000001">
    <property type="protein sequence ID" value="TDU80839.1"/>
    <property type="molecule type" value="Genomic_DNA"/>
</dbReference>
<evidence type="ECO:0000256" key="2">
    <source>
        <dbReference type="ARBA" id="ARBA00023315"/>
    </source>
</evidence>
<dbReference type="PROSITE" id="PS51186">
    <property type="entry name" value="GNAT"/>
    <property type="match status" value="1"/>
</dbReference>
<evidence type="ECO:0000313" key="4">
    <source>
        <dbReference type="EMBL" id="TDU80839.1"/>
    </source>
</evidence>